<dbReference type="PRINTS" id="PR00080">
    <property type="entry name" value="SDRFAMILY"/>
</dbReference>
<dbReference type="Proteomes" id="UP000242313">
    <property type="component" value="Unassembled WGS sequence"/>
</dbReference>
<dbReference type="SUPFAM" id="SSF51735">
    <property type="entry name" value="NAD(P)-binding Rossmann-fold domains"/>
    <property type="match status" value="1"/>
</dbReference>
<evidence type="ECO:0000256" key="1">
    <source>
        <dbReference type="ARBA" id="ARBA00006484"/>
    </source>
</evidence>
<dbReference type="Gene3D" id="3.40.50.720">
    <property type="entry name" value="NAD(P)-binding Rossmann-like Domain"/>
    <property type="match status" value="1"/>
</dbReference>
<sequence length="164" mass="17253">MCRAVLSVMRKNRSGHIFNISSIAGVNAMAGASVYSASKFAVSGFSEALAQEVAGFGIKVTAVQPGAFQTDFLDPSSAHFADQGIEDYNAFSEKIVAASNANNHQQKGDPDKLAQALLSLSNDADVPPRFLAGSDAINMANSRLATLGAELQNWENLSRSTDNG</sequence>
<name>A0A2A3MDN4_9PSED</name>
<dbReference type="PANTHER" id="PTHR43976">
    <property type="entry name" value="SHORT CHAIN DEHYDROGENASE"/>
    <property type="match status" value="1"/>
</dbReference>
<keyword evidence="2" id="KW-0560">Oxidoreductase</keyword>
<comment type="similarity">
    <text evidence="1">Belongs to the short-chain dehydrogenases/reductases (SDR) family.</text>
</comment>
<dbReference type="GO" id="GO:0016491">
    <property type="term" value="F:oxidoreductase activity"/>
    <property type="evidence" value="ECO:0007669"/>
    <property type="project" value="UniProtKB-KW"/>
</dbReference>
<accession>A0A2A3MDN4</accession>
<dbReference type="AlphaFoldDB" id="A0A2A3MDN4"/>
<dbReference type="InterPro" id="IPR020904">
    <property type="entry name" value="Sc_DH/Rdtase_CS"/>
</dbReference>
<organism evidence="3 4">
    <name type="scientific">Pseudomonas abyssi</name>
    <dbReference type="NCBI Taxonomy" id="170540"/>
    <lineage>
        <taxon>Bacteria</taxon>
        <taxon>Pseudomonadati</taxon>
        <taxon>Pseudomonadota</taxon>
        <taxon>Gammaproteobacteria</taxon>
        <taxon>Pseudomonadales</taxon>
        <taxon>Pseudomonadaceae</taxon>
        <taxon>Pseudomonas</taxon>
    </lineage>
</organism>
<comment type="caution">
    <text evidence="3">The sequence shown here is derived from an EMBL/GenBank/DDBJ whole genome shotgun (WGS) entry which is preliminary data.</text>
</comment>
<proteinExistence type="inferred from homology"/>
<dbReference type="PANTHER" id="PTHR43976:SF16">
    <property type="entry name" value="SHORT-CHAIN DEHYDROGENASE_REDUCTASE FAMILY PROTEIN"/>
    <property type="match status" value="1"/>
</dbReference>
<keyword evidence="4" id="KW-1185">Reference proteome</keyword>
<evidence type="ECO:0008006" key="5">
    <source>
        <dbReference type="Google" id="ProtNLM"/>
    </source>
</evidence>
<dbReference type="InterPro" id="IPR002347">
    <property type="entry name" value="SDR_fam"/>
</dbReference>
<dbReference type="InterPro" id="IPR051911">
    <property type="entry name" value="SDR_oxidoreductase"/>
</dbReference>
<dbReference type="EMBL" id="NTMR01000028">
    <property type="protein sequence ID" value="PBK02872.1"/>
    <property type="molecule type" value="Genomic_DNA"/>
</dbReference>
<evidence type="ECO:0000313" key="3">
    <source>
        <dbReference type="EMBL" id="PBK02872.1"/>
    </source>
</evidence>
<evidence type="ECO:0000313" key="4">
    <source>
        <dbReference type="Proteomes" id="UP000242313"/>
    </source>
</evidence>
<gene>
    <name evidence="3" type="ORF">CNQ84_17595</name>
</gene>
<dbReference type="Pfam" id="PF00106">
    <property type="entry name" value="adh_short"/>
    <property type="match status" value="1"/>
</dbReference>
<evidence type="ECO:0000256" key="2">
    <source>
        <dbReference type="ARBA" id="ARBA00023002"/>
    </source>
</evidence>
<dbReference type="PRINTS" id="PR00081">
    <property type="entry name" value="GDHRDH"/>
</dbReference>
<protein>
    <recommendedName>
        <fullName evidence="5">Short-chain dehydrogenase/reductase</fullName>
    </recommendedName>
</protein>
<dbReference type="PROSITE" id="PS00061">
    <property type="entry name" value="ADH_SHORT"/>
    <property type="match status" value="1"/>
</dbReference>
<reference evidence="3 4" key="1">
    <citation type="submission" date="2017-09" db="EMBL/GenBank/DDBJ databases">
        <title>Pseudomonas abyssi sp. nov. isolated from Abyssopelagic Water.</title>
        <authorList>
            <person name="Wei Y."/>
        </authorList>
    </citation>
    <scope>NUCLEOTIDE SEQUENCE [LARGE SCALE GENOMIC DNA]</scope>
    <source>
        <strain evidence="3 4">MT5</strain>
    </source>
</reference>
<dbReference type="InterPro" id="IPR036291">
    <property type="entry name" value="NAD(P)-bd_dom_sf"/>
</dbReference>